<evidence type="ECO:0000313" key="2">
    <source>
        <dbReference type="EMBL" id="VEN55256.1"/>
    </source>
</evidence>
<protein>
    <submittedName>
        <fullName evidence="2">Uncharacterized protein</fullName>
    </submittedName>
</protein>
<feature type="region of interest" description="Disordered" evidence="1">
    <location>
        <begin position="261"/>
        <end position="294"/>
    </location>
</feature>
<dbReference type="Proteomes" id="UP000410492">
    <property type="component" value="Unassembled WGS sequence"/>
</dbReference>
<dbReference type="OrthoDB" id="6507260at2759"/>
<feature type="compositionally biased region" description="Polar residues" evidence="1">
    <location>
        <begin position="631"/>
        <end position="645"/>
    </location>
</feature>
<reference evidence="2 3" key="1">
    <citation type="submission" date="2019-01" db="EMBL/GenBank/DDBJ databases">
        <authorList>
            <person name="Sayadi A."/>
        </authorList>
    </citation>
    <scope>NUCLEOTIDE SEQUENCE [LARGE SCALE GENOMIC DNA]</scope>
</reference>
<feature type="compositionally biased region" description="Polar residues" evidence="1">
    <location>
        <begin position="652"/>
        <end position="674"/>
    </location>
</feature>
<sequence>MPWQLMTSSASRSTGVAYRNTRILYFGTLLMSLAILPSRPSHALDTQKSDLIYGADFLSLLMAISSEADQEQNPSRPLEYAQIFEYKNLGTKSTKTEKLTEILDKRPQSSHLLVNTPSKYSNSYPDTIYRLEVKKEDAVSKLTDFKDTIANSTEESTQNIAKVRPENNNNTEIESIEASDGIGFKKNVSADTDEVEDTLKHLLIRYLQKTDDFNVETSMPLKELGKDDFKEEVFKDEAQTIPIIFNVGKQDLVDNSIDRGYVRNSRSTGTTESSSGDKSSEVIQNSGTDTVKGIENSDIGQHRKILRERELDYEEYPARVRPLHNPHFAPTSSGYLDHDLDKKLQQTIIYHDNQPITHTRSISYSSVIQNLPSIGVDPESPSQHERRERNYNTGQHFTNTYENMEKKLNDTAKLYGNEDIPQKDLLAGHPWTQHTKNDGDITTDATVLSNQDNNWNKQLGESDSYTTQKSWDAPKALPYILPTPLTTTYGVQTPPNILVGHQKQAQNAKHTLPNAYDKQNAPEGIYDANIPQPTSQIYFGNQGGQTPQNDAYTGHGMVQNHHQLSDGTPKDSFGVQTDQVTPDNPYGGQERVLNAGGSSENVFGHQTTNHNAQDSLYSTNIQLGSPTNLYAGQRMQQNGHGSSQGPYEDGKPQQSPRAEQVQKNRYGHLQSQDHGQSEHTDGYRNEKQLPRVYARPEQNYEVEERISLVTNGRAHGVHQHPTSTPKEEHYNAKKLDDNQKVGYVVEGRNYKKYRVEERTSDGFIVGEYGVVSHNDGSLRGVRYTADGTINPKVISEALMKFLSL</sequence>
<dbReference type="EMBL" id="CAACVG010010212">
    <property type="protein sequence ID" value="VEN55256.1"/>
    <property type="molecule type" value="Genomic_DNA"/>
</dbReference>
<feature type="compositionally biased region" description="Basic and acidic residues" evidence="1">
    <location>
        <begin position="675"/>
        <end position="687"/>
    </location>
</feature>
<feature type="compositionally biased region" description="Low complexity" evidence="1">
    <location>
        <begin position="265"/>
        <end position="277"/>
    </location>
</feature>
<feature type="compositionally biased region" description="Polar residues" evidence="1">
    <location>
        <begin position="596"/>
        <end position="607"/>
    </location>
</feature>
<dbReference type="AlphaFoldDB" id="A0A653D5N5"/>
<accession>A0A653D5N5</accession>
<feature type="region of interest" description="Disordered" evidence="1">
    <location>
        <begin position="542"/>
        <end position="607"/>
    </location>
</feature>
<feature type="region of interest" description="Disordered" evidence="1">
    <location>
        <begin position="631"/>
        <end position="687"/>
    </location>
</feature>
<proteinExistence type="predicted"/>
<name>A0A653D5N5_CALMS</name>
<gene>
    <name evidence="2" type="ORF">CALMAC_LOCUS14483</name>
</gene>
<evidence type="ECO:0000256" key="1">
    <source>
        <dbReference type="SAM" id="MobiDB-lite"/>
    </source>
</evidence>
<keyword evidence="3" id="KW-1185">Reference proteome</keyword>
<feature type="compositionally biased region" description="Polar residues" evidence="1">
    <location>
        <begin position="542"/>
        <end position="551"/>
    </location>
</feature>
<organism evidence="2 3">
    <name type="scientific">Callosobruchus maculatus</name>
    <name type="common">Southern cowpea weevil</name>
    <name type="synonym">Pulse bruchid</name>
    <dbReference type="NCBI Taxonomy" id="64391"/>
    <lineage>
        <taxon>Eukaryota</taxon>
        <taxon>Metazoa</taxon>
        <taxon>Ecdysozoa</taxon>
        <taxon>Arthropoda</taxon>
        <taxon>Hexapoda</taxon>
        <taxon>Insecta</taxon>
        <taxon>Pterygota</taxon>
        <taxon>Neoptera</taxon>
        <taxon>Endopterygota</taxon>
        <taxon>Coleoptera</taxon>
        <taxon>Polyphaga</taxon>
        <taxon>Cucujiformia</taxon>
        <taxon>Chrysomeloidea</taxon>
        <taxon>Chrysomelidae</taxon>
        <taxon>Bruchinae</taxon>
        <taxon>Bruchini</taxon>
        <taxon>Callosobruchus</taxon>
    </lineage>
</organism>
<evidence type="ECO:0000313" key="3">
    <source>
        <dbReference type="Proteomes" id="UP000410492"/>
    </source>
</evidence>